<dbReference type="AlphaFoldDB" id="A0A5A7SU65"/>
<accession>A0A5A7SU65</accession>
<comment type="caution">
    <text evidence="2">The sequence shown here is derived from an EMBL/GenBank/DDBJ whole genome shotgun (WGS) entry which is preliminary data.</text>
</comment>
<protein>
    <submittedName>
        <fullName evidence="2">Ty3-gypsy retrotransposon protein</fullName>
    </submittedName>
</protein>
<evidence type="ECO:0000313" key="4">
    <source>
        <dbReference type="Proteomes" id="UP000321393"/>
    </source>
</evidence>
<evidence type="ECO:0000313" key="3">
    <source>
        <dbReference type="EMBL" id="TYJ95662.1"/>
    </source>
</evidence>
<dbReference type="InterPro" id="IPR005162">
    <property type="entry name" value="Retrotrans_gag_dom"/>
</dbReference>
<dbReference type="PANTHER" id="PTHR33437">
    <property type="entry name" value="OS06G0361200 PROTEIN"/>
    <property type="match status" value="1"/>
</dbReference>
<sequence>MASKNAASKSSAASDSYIGLVTQSHLKRSMQEQEQGFVLKKKSLEQLIESPKGEIIIRDNPLFNNSTPASNLSDKESHLEVVSVMMVDVTAEATMAKMERKINFLMKVVEERDHEIAALKDQMKACETAESSQTPVVKATDKEKNVVQENQPQQQSVSVASLSVQQLQDMIENSIRAQYGGPPQTSFMYSKPYTKRIDNLRMPLGYQPPKFQQFDGKGNPKQHIAHFVETCENAGSRGDQLVRQFVRSLKGNAFEWYTDLEPEVIDSWEQLEIEFLNRFYSTRHVISMMELTNTKQQKGEPVIDYINRWRALSLDCKDKLTELSAVEMCTQGMHWELLYILQGIKPRTFEELATRAHDIELSIANRGAKDFLVQRTRSDKNEINDTKKIANNVLNESMLIQETPLKSFSKRK</sequence>
<dbReference type="PANTHER" id="PTHR33437:SF2">
    <property type="entry name" value="OS06G0361200 PROTEIN"/>
    <property type="match status" value="1"/>
</dbReference>
<feature type="domain" description="Retrotransposon gag" evidence="1">
    <location>
        <begin position="245"/>
        <end position="334"/>
    </location>
</feature>
<dbReference type="OrthoDB" id="1740536at2759"/>
<organism evidence="2 4">
    <name type="scientific">Cucumis melo var. makuwa</name>
    <name type="common">Oriental melon</name>
    <dbReference type="NCBI Taxonomy" id="1194695"/>
    <lineage>
        <taxon>Eukaryota</taxon>
        <taxon>Viridiplantae</taxon>
        <taxon>Streptophyta</taxon>
        <taxon>Embryophyta</taxon>
        <taxon>Tracheophyta</taxon>
        <taxon>Spermatophyta</taxon>
        <taxon>Magnoliopsida</taxon>
        <taxon>eudicotyledons</taxon>
        <taxon>Gunneridae</taxon>
        <taxon>Pentapetalae</taxon>
        <taxon>rosids</taxon>
        <taxon>fabids</taxon>
        <taxon>Cucurbitales</taxon>
        <taxon>Cucurbitaceae</taxon>
        <taxon>Benincaseae</taxon>
        <taxon>Cucumis</taxon>
    </lineage>
</organism>
<name>A0A5A7SU65_CUCMM</name>
<evidence type="ECO:0000313" key="5">
    <source>
        <dbReference type="Proteomes" id="UP000321947"/>
    </source>
</evidence>
<proteinExistence type="predicted"/>
<dbReference type="Proteomes" id="UP000321393">
    <property type="component" value="Unassembled WGS sequence"/>
</dbReference>
<dbReference type="Pfam" id="PF03732">
    <property type="entry name" value="Retrotrans_gag"/>
    <property type="match status" value="1"/>
</dbReference>
<reference evidence="4 5" key="1">
    <citation type="submission" date="2019-08" db="EMBL/GenBank/DDBJ databases">
        <title>Draft genome sequences of two oriental melons (Cucumis melo L. var makuwa).</title>
        <authorList>
            <person name="Kwon S.-Y."/>
        </authorList>
    </citation>
    <scope>NUCLEOTIDE SEQUENCE [LARGE SCALE GENOMIC DNA]</scope>
    <source>
        <strain evidence="5">cv. Chang Bougi</strain>
        <strain evidence="4">cv. SW 3</strain>
        <tissue evidence="2">Leaf</tissue>
    </source>
</reference>
<dbReference type="Proteomes" id="UP000321947">
    <property type="component" value="Unassembled WGS sequence"/>
</dbReference>
<evidence type="ECO:0000313" key="2">
    <source>
        <dbReference type="EMBL" id="KAA0033526.1"/>
    </source>
</evidence>
<dbReference type="EMBL" id="SSTE01020856">
    <property type="protein sequence ID" value="KAA0033526.1"/>
    <property type="molecule type" value="Genomic_DNA"/>
</dbReference>
<gene>
    <name evidence="3" type="ORF">E5676_scaffold104G00940</name>
    <name evidence="2" type="ORF">E6C27_scaffold261G00690</name>
</gene>
<dbReference type="EMBL" id="SSTD01020124">
    <property type="protein sequence ID" value="TYJ95662.1"/>
    <property type="molecule type" value="Genomic_DNA"/>
</dbReference>
<evidence type="ECO:0000259" key="1">
    <source>
        <dbReference type="Pfam" id="PF03732"/>
    </source>
</evidence>